<reference evidence="3 4" key="1">
    <citation type="submission" date="2016-10" db="EMBL/GenBank/DDBJ databases">
        <authorList>
            <person name="Varghese N."/>
            <person name="Submissions S."/>
        </authorList>
    </citation>
    <scope>NUCLEOTIDE SEQUENCE [LARGE SCALE GENOMIC DNA]</scope>
    <source>
        <strain evidence="1 4">WG2</strain>
        <strain evidence="2 3">WG5</strain>
    </source>
</reference>
<evidence type="ECO:0008006" key="5">
    <source>
        <dbReference type="Google" id="ProtNLM"/>
    </source>
</evidence>
<gene>
    <name evidence="1" type="ORF">SAMN04488598_12040</name>
    <name evidence="2" type="ORF">SAMN04515652_12040</name>
</gene>
<evidence type="ECO:0000313" key="3">
    <source>
        <dbReference type="Proteomes" id="UP000198612"/>
    </source>
</evidence>
<evidence type="ECO:0000313" key="4">
    <source>
        <dbReference type="Proteomes" id="UP000199519"/>
    </source>
</evidence>
<proteinExistence type="predicted"/>
<protein>
    <recommendedName>
        <fullName evidence="5">Bh protein</fullName>
    </recommendedName>
</protein>
<dbReference type="EMBL" id="FNBJ01000020">
    <property type="protein sequence ID" value="SDF70478.1"/>
    <property type="molecule type" value="Genomic_DNA"/>
</dbReference>
<organism evidence="2 3">
    <name type="scientific">Halanaerobium congolense</name>
    <dbReference type="NCBI Taxonomy" id="54121"/>
    <lineage>
        <taxon>Bacteria</taxon>
        <taxon>Bacillati</taxon>
        <taxon>Bacillota</taxon>
        <taxon>Clostridia</taxon>
        <taxon>Halanaerobiales</taxon>
        <taxon>Halanaerobiaceae</taxon>
        <taxon>Halanaerobium</taxon>
    </lineage>
</organism>
<evidence type="ECO:0000313" key="1">
    <source>
        <dbReference type="EMBL" id="SDF70478.1"/>
    </source>
</evidence>
<dbReference type="EMBL" id="FOHG01000020">
    <property type="protein sequence ID" value="SET05125.1"/>
    <property type="molecule type" value="Genomic_DNA"/>
</dbReference>
<evidence type="ECO:0000313" key="2">
    <source>
        <dbReference type="EMBL" id="SET05125.1"/>
    </source>
</evidence>
<sequence length="103" mass="12218">MMEKVETYLHCVQCDEETEHVVIYLDDEIKSIKCKKCDRVSGIDKKELFELYTVETVEHILKEPLKLNEGIKEDGSKFLFSFSKRLLTKPYRVIKEVFELLED</sequence>
<dbReference type="Proteomes" id="UP000199519">
    <property type="component" value="Unassembled WGS sequence"/>
</dbReference>
<dbReference type="AlphaFoldDB" id="A0A1I0BF42"/>
<keyword evidence="4" id="KW-1185">Reference proteome</keyword>
<dbReference type="Proteomes" id="UP000198612">
    <property type="component" value="Unassembled WGS sequence"/>
</dbReference>
<accession>A0A1I0BF42</accession>
<name>A0A1I0BF42_9FIRM</name>